<dbReference type="GO" id="GO:0005829">
    <property type="term" value="C:cytosol"/>
    <property type="evidence" value="ECO:0007669"/>
    <property type="project" value="TreeGrafter"/>
</dbReference>
<dbReference type="GO" id="GO:0008173">
    <property type="term" value="F:RNA methyltransferase activity"/>
    <property type="evidence" value="ECO:0007669"/>
    <property type="project" value="InterPro"/>
</dbReference>
<name>A0A852X4Q8_9MICO</name>
<gene>
    <name evidence="5" type="ORF">BJY28_002821</name>
</gene>
<evidence type="ECO:0000256" key="3">
    <source>
        <dbReference type="ARBA" id="ARBA00022679"/>
    </source>
</evidence>
<reference evidence="5 6" key="1">
    <citation type="submission" date="2020-07" db="EMBL/GenBank/DDBJ databases">
        <title>Sequencing the genomes of 1000 actinobacteria strains.</title>
        <authorList>
            <person name="Klenk H.-P."/>
        </authorList>
    </citation>
    <scope>NUCLEOTIDE SEQUENCE [LARGE SCALE GENOMIC DNA]</scope>
    <source>
        <strain evidence="5 6">DSM 24723</strain>
    </source>
</reference>
<dbReference type="CDD" id="cd18095">
    <property type="entry name" value="SpoU-like_rRNA-MTase"/>
    <property type="match status" value="1"/>
</dbReference>
<comment type="caution">
    <text evidence="5">The sequence shown here is derived from an EMBL/GenBank/DDBJ whole genome shotgun (WGS) entry which is preliminary data.</text>
</comment>
<dbReference type="Proteomes" id="UP000592181">
    <property type="component" value="Unassembled WGS sequence"/>
</dbReference>
<comment type="similarity">
    <text evidence="1">Belongs to the class IV-like SAM-binding methyltransferase superfamily. RNA methyltransferase TrmH family.</text>
</comment>
<dbReference type="Pfam" id="PF00588">
    <property type="entry name" value="SpoU_methylase"/>
    <property type="match status" value="1"/>
</dbReference>
<evidence type="ECO:0000313" key="5">
    <source>
        <dbReference type="EMBL" id="NYG38352.1"/>
    </source>
</evidence>
<proteinExistence type="inferred from homology"/>
<dbReference type="Pfam" id="PF08032">
    <property type="entry name" value="SpoU_sub_bind"/>
    <property type="match status" value="1"/>
</dbReference>
<dbReference type="SUPFAM" id="SSF75217">
    <property type="entry name" value="alpha/beta knot"/>
    <property type="match status" value="1"/>
</dbReference>
<protein>
    <submittedName>
        <fullName evidence="5">TrmH family RNA methyltransferase</fullName>
    </submittedName>
</protein>
<evidence type="ECO:0000256" key="1">
    <source>
        <dbReference type="ARBA" id="ARBA00007228"/>
    </source>
</evidence>
<evidence type="ECO:0000259" key="4">
    <source>
        <dbReference type="SMART" id="SM00967"/>
    </source>
</evidence>
<dbReference type="Gene3D" id="3.30.1330.30">
    <property type="match status" value="1"/>
</dbReference>
<dbReference type="GO" id="GO:0006396">
    <property type="term" value="P:RNA processing"/>
    <property type="evidence" value="ECO:0007669"/>
    <property type="project" value="InterPro"/>
</dbReference>
<dbReference type="InterPro" id="IPR029064">
    <property type="entry name" value="Ribosomal_eL30-like_sf"/>
</dbReference>
<keyword evidence="6" id="KW-1185">Reference proteome</keyword>
<dbReference type="RefSeq" id="WP_343037133.1">
    <property type="nucleotide sequence ID" value="NZ_JACBZX010000001.1"/>
</dbReference>
<sequence>MRALSRRSVRARSGRILLEGPQGVREAVRHAPDQVVDLYLTAETAARYPEIADAARAAGRWVHEVSEDVLAAMCDADSPQGMVAVCEWSPGELADVLASDPACLVLLAEVRDPGNLGTVIRGADAAGAAAVLVSAASVDVTSPKVVRSTAGSLFHLPVVTGLDVTETIARLQASGIVCHAADGAGERTVDEADLGPAHAWVMGNEARGLPPEVAHACDDVLRVPIHGQAESLNLAMATTLCVYASARAQRG</sequence>
<accession>A0A852X4Q8</accession>
<evidence type="ECO:0000256" key="2">
    <source>
        <dbReference type="ARBA" id="ARBA00022603"/>
    </source>
</evidence>
<dbReference type="AlphaFoldDB" id="A0A852X4Q8"/>
<dbReference type="EMBL" id="JACBZX010000001">
    <property type="protein sequence ID" value="NYG38352.1"/>
    <property type="molecule type" value="Genomic_DNA"/>
</dbReference>
<dbReference type="Gene3D" id="3.40.1280.10">
    <property type="match status" value="1"/>
</dbReference>
<dbReference type="PANTHER" id="PTHR46429:SF2">
    <property type="entry name" value="TRNA_RRNA METHYLTRANSFERASE"/>
    <property type="match status" value="1"/>
</dbReference>
<organism evidence="5 6">
    <name type="scientific">Janibacter alkaliphilus</name>
    <dbReference type="NCBI Taxonomy" id="1069963"/>
    <lineage>
        <taxon>Bacteria</taxon>
        <taxon>Bacillati</taxon>
        <taxon>Actinomycetota</taxon>
        <taxon>Actinomycetes</taxon>
        <taxon>Micrococcales</taxon>
        <taxon>Intrasporangiaceae</taxon>
        <taxon>Janibacter</taxon>
    </lineage>
</organism>
<dbReference type="InterPro" id="IPR029028">
    <property type="entry name" value="Alpha/beta_knot_MTases"/>
</dbReference>
<feature type="domain" description="RNA 2-O ribose methyltransferase substrate binding" evidence="4">
    <location>
        <begin position="17"/>
        <end position="92"/>
    </location>
</feature>
<dbReference type="SMART" id="SM00967">
    <property type="entry name" value="SpoU_sub_bind"/>
    <property type="match status" value="1"/>
</dbReference>
<dbReference type="InterPro" id="IPR029026">
    <property type="entry name" value="tRNA_m1G_MTases_N"/>
</dbReference>
<evidence type="ECO:0000313" key="6">
    <source>
        <dbReference type="Proteomes" id="UP000592181"/>
    </source>
</evidence>
<dbReference type="InterPro" id="IPR004441">
    <property type="entry name" value="rRNA_MeTrfase_TrmH"/>
</dbReference>
<keyword evidence="3 5" id="KW-0808">Transferase</keyword>
<dbReference type="InterPro" id="IPR013123">
    <property type="entry name" value="SpoU_subst-bd"/>
</dbReference>
<dbReference type="InterPro" id="IPR001537">
    <property type="entry name" value="SpoU_MeTrfase"/>
</dbReference>
<dbReference type="GO" id="GO:0003723">
    <property type="term" value="F:RNA binding"/>
    <property type="evidence" value="ECO:0007669"/>
    <property type="project" value="InterPro"/>
</dbReference>
<dbReference type="SUPFAM" id="SSF55315">
    <property type="entry name" value="L30e-like"/>
    <property type="match status" value="1"/>
</dbReference>
<dbReference type="PANTHER" id="PTHR46429">
    <property type="entry name" value="23S RRNA (GUANOSINE-2'-O-)-METHYLTRANSFERASE RLMB"/>
    <property type="match status" value="1"/>
</dbReference>
<keyword evidence="2 5" id="KW-0489">Methyltransferase</keyword>
<dbReference type="GO" id="GO:0032259">
    <property type="term" value="P:methylation"/>
    <property type="evidence" value="ECO:0007669"/>
    <property type="project" value="UniProtKB-KW"/>
</dbReference>